<protein>
    <submittedName>
        <fullName evidence="1">Uncharacterized protein</fullName>
    </submittedName>
</protein>
<evidence type="ECO:0000313" key="1">
    <source>
        <dbReference type="EMBL" id="MBI5131497.1"/>
    </source>
</evidence>
<proteinExistence type="predicted"/>
<comment type="caution">
    <text evidence="1">The sequence shown here is derived from an EMBL/GenBank/DDBJ whole genome shotgun (WGS) entry which is preliminary data.</text>
</comment>
<name>A0A933VWY2_RHOPL</name>
<sequence length="188" mass="20838">MRSHARRPEVATRLHPDWRSALVESYAELFDPVGSLSAAPGRPAVDDGWRDLLERACARILATVHLHGGLFRVTEISEKYGTLRIRWEGSLSPEAAARVEEAVDLAEARSATTCEVCGEAGVLRAGDWLATRCDAHAEQRPPVEVEGAVPDLRVERRLVDGRWLTLLLHYDRAGDRFVEADRPPRKGG</sequence>
<reference evidence="1" key="1">
    <citation type="submission" date="2020-07" db="EMBL/GenBank/DDBJ databases">
        <title>Huge and variable diversity of episymbiotic CPR bacteria and DPANN archaea in groundwater ecosystems.</title>
        <authorList>
            <person name="He C.Y."/>
            <person name="Keren R."/>
            <person name="Whittaker M."/>
            <person name="Farag I.F."/>
            <person name="Doudna J."/>
            <person name="Cate J.H.D."/>
            <person name="Banfield J.F."/>
        </authorList>
    </citation>
    <scope>NUCLEOTIDE SEQUENCE</scope>
    <source>
        <strain evidence="1">NC_groundwater_1818_Pr3_B-0.1um_66_35</strain>
    </source>
</reference>
<accession>A0A933VWY2</accession>
<dbReference type="Proteomes" id="UP000782519">
    <property type="component" value="Unassembled WGS sequence"/>
</dbReference>
<dbReference type="EMBL" id="JACRJB010000053">
    <property type="protein sequence ID" value="MBI5131497.1"/>
    <property type="molecule type" value="Genomic_DNA"/>
</dbReference>
<organism evidence="1 2">
    <name type="scientific">Rhodopseudomonas palustris</name>
    <dbReference type="NCBI Taxonomy" id="1076"/>
    <lineage>
        <taxon>Bacteria</taxon>
        <taxon>Pseudomonadati</taxon>
        <taxon>Pseudomonadota</taxon>
        <taxon>Alphaproteobacteria</taxon>
        <taxon>Hyphomicrobiales</taxon>
        <taxon>Nitrobacteraceae</taxon>
        <taxon>Rhodopseudomonas</taxon>
    </lineage>
</organism>
<evidence type="ECO:0000313" key="2">
    <source>
        <dbReference type="Proteomes" id="UP000782519"/>
    </source>
</evidence>
<gene>
    <name evidence="1" type="ORF">HZA66_18830</name>
</gene>
<dbReference type="AlphaFoldDB" id="A0A933VWY2"/>